<gene>
    <name evidence="1" type="ORF">K488DRAFT_53427</name>
</gene>
<dbReference type="EMBL" id="MU273605">
    <property type="protein sequence ID" value="KAI0030792.1"/>
    <property type="molecule type" value="Genomic_DNA"/>
</dbReference>
<name>A0ACB8QGJ2_9AGAM</name>
<comment type="caution">
    <text evidence="1">The sequence shown here is derived from an EMBL/GenBank/DDBJ whole genome shotgun (WGS) entry which is preliminary data.</text>
</comment>
<protein>
    <submittedName>
        <fullName evidence="1">Uncharacterized protein</fullName>
    </submittedName>
</protein>
<reference evidence="1" key="1">
    <citation type="submission" date="2021-02" db="EMBL/GenBank/DDBJ databases">
        <authorList>
            <consortium name="DOE Joint Genome Institute"/>
            <person name="Ahrendt S."/>
            <person name="Looney B.P."/>
            <person name="Miyauchi S."/>
            <person name="Morin E."/>
            <person name="Drula E."/>
            <person name="Courty P.E."/>
            <person name="Chicoki N."/>
            <person name="Fauchery L."/>
            <person name="Kohler A."/>
            <person name="Kuo A."/>
            <person name="Labutti K."/>
            <person name="Pangilinan J."/>
            <person name="Lipzen A."/>
            <person name="Riley R."/>
            <person name="Andreopoulos W."/>
            <person name="He G."/>
            <person name="Johnson J."/>
            <person name="Barry K.W."/>
            <person name="Grigoriev I.V."/>
            <person name="Nagy L."/>
            <person name="Hibbett D."/>
            <person name="Henrissat B."/>
            <person name="Matheny P.B."/>
            <person name="Labbe J."/>
            <person name="Martin F."/>
        </authorList>
    </citation>
    <scope>NUCLEOTIDE SEQUENCE</scope>
    <source>
        <strain evidence="1">EC-137</strain>
    </source>
</reference>
<evidence type="ECO:0000313" key="2">
    <source>
        <dbReference type="Proteomes" id="UP000814128"/>
    </source>
</evidence>
<dbReference type="Proteomes" id="UP000814128">
    <property type="component" value="Unassembled WGS sequence"/>
</dbReference>
<proteinExistence type="predicted"/>
<accession>A0ACB8QGJ2</accession>
<evidence type="ECO:0000313" key="1">
    <source>
        <dbReference type="EMBL" id="KAI0030792.1"/>
    </source>
</evidence>
<keyword evidence="2" id="KW-1185">Reference proteome</keyword>
<organism evidence="1 2">
    <name type="scientific">Vararia minispora EC-137</name>
    <dbReference type="NCBI Taxonomy" id="1314806"/>
    <lineage>
        <taxon>Eukaryota</taxon>
        <taxon>Fungi</taxon>
        <taxon>Dikarya</taxon>
        <taxon>Basidiomycota</taxon>
        <taxon>Agaricomycotina</taxon>
        <taxon>Agaricomycetes</taxon>
        <taxon>Russulales</taxon>
        <taxon>Lachnocladiaceae</taxon>
        <taxon>Vararia</taxon>
    </lineage>
</organism>
<reference evidence="1" key="2">
    <citation type="journal article" date="2022" name="New Phytol.">
        <title>Evolutionary transition to the ectomycorrhizal habit in the genomes of a hyperdiverse lineage of mushroom-forming fungi.</title>
        <authorList>
            <person name="Looney B."/>
            <person name="Miyauchi S."/>
            <person name="Morin E."/>
            <person name="Drula E."/>
            <person name="Courty P.E."/>
            <person name="Kohler A."/>
            <person name="Kuo A."/>
            <person name="LaButti K."/>
            <person name="Pangilinan J."/>
            <person name="Lipzen A."/>
            <person name="Riley R."/>
            <person name="Andreopoulos W."/>
            <person name="He G."/>
            <person name="Johnson J."/>
            <person name="Nolan M."/>
            <person name="Tritt A."/>
            <person name="Barry K.W."/>
            <person name="Grigoriev I.V."/>
            <person name="Nagy L.G."/>
            <person name="Hibbett D."/>
            <person name="Henrissat B."/>
            <person name="Matheny P.B."/>
            <person name="Labbe J."/>
            <person name="Martin F.M."/>
        </authorList>
    </citation>
    <scope>NUCLEOTIDE SEQUENCE</scope>
    <source>
        <strain evidence="1">EC-137</strain>
    </source>
</reference>
<sequence length="508" mass="56934">MRLIGCAKNNLPLAAVRTLITFKDAGLRPDHLTFHSTMQCFAANRLWMEGLALIEDMKAVGVAPDVVMFNHLLEAVAHLRPNMSLQVFKLMEQCGITPNRDSYHYLLSRFIVDKNPEMVIKLVFEMDTKGISPSAQATQAIVEHLASHGFVHAALGLAKNYEKALGKLDPATWVRLLMAATDQFFGDGVSFLWNKVVNDLQIKPTEGLCLEVLNVAGRFGLRELAVDALRALHQQGIHPEEHHLAPMVEVFARHDAYKDAFAVLCMLREGRITSSATTAQPIFARLQADASAMDAAWSALEELYNEGTHLSVTCVNVIIQAAVAHGDLQRAIGTYQLLPELGLKPTAETFNFLLSGAIAAEHRELGNRLMHDMKNASVVPDTQTYERFVVLCLGGASYEDAFFYLEEMKSQGHTPPRDVYEAIVRRCVYSRDERFQIALDEMKEMGYDVSENLQRFLERLGPQKDGWQPKVYGQPAEEVLEETRASTTAEQRTYSTEKRRKSWNELAP</sequence>